<gene>
    <name evidence="4" type="ORF">JIN85_03490</name>
</gene>
<name>A0A934S9V4_9BACT</name>
<feature type="transmembrane region" description="Helical" evidence="1">
    <location>
        <begin position="52"/>
        <end position="73"/>
    </location>
</feature>
<evidence type="ECO:0000313" key="4">
    <source>
        <dbReference type="EMBL" id="MBK1881463.1"/>
    </source>
</evidence>
<dbReference type="Proteomes" id="UP000603141">
    <property type="component" value="Unassembled WGS sequence"/>
</dbReference>
<keyword evidence="1" id="KW-0472">Membrane</keyword>
<evidence type="ECO:0000259" key="3">
    <source>
        <dbReference type="Pfam" id="PF13828"/>
    </source>
</evidence>
<evidence type="ECO:0000256" key="1">
    <source>
        <dbReference type="SAM" id="Phobius"/>
    </source>
</evidence>
<keyword evidence="5" id="KW-1185">Reference proteome</keyword>
<feature type="signal peptide" evidence="2">
    <location>
        <begin position="1"/>
        <end position="23"/>
    </location>
</feature>
<feature type="domain" description="DUF4190" evidence="3">
    <location>
        <begin position="9"/>
        <end position="68"/>
    </location>
</feature>
<reference evidence="4" key="1">
    <citation type="submission" date="2021-01" db="EMBL/GenBank/DDBJ databases">
        <title>Modified the classification status of verrucomicrobia.</title>
        <authorList>
            <person name="Feng X."/>
        </authorList>
    </citation>
    <scope>NUCLEOTIDE SEQUENCE</scope>
    <source>
        <strain evidence="4">KCTC 22041</strain>
    </source>
</reference>
<feature type="chain" id="PRO_5038057959" evidence="2">
    <location>
        <begin position="24"/>
        <end position="128"/>
    </location>
</feature>
<keyword evidence="2" id="KW-0732">Signal</keyword>
<dbReference type="EMBL" id="JAENIJ010000004">
    <property type="protein sequence ID" value="MBK1881463.1"/>
    <property type="molecule type" value="Genomic_DNA"/>
</dbReference>
<dbReference type="InterPro" id="IPR025241">
    <property type="entry name" value="DUF4190"/>
</dbReference>
<dbReference type="RefSeq" id="WP_200267694.1">
    <property type="nucleotide sequence ID" value="NZ_JAENIJ010000004.1"/>
</dbReference>
<dbReference type="AlphaFoldDB" id="A0A934S9V4"/>
<protein>
    <submittedName>
        <fullName evidence="4">DUF4190 domain-containing protein</fullName>
    </submittedName>
</protein>
<dbReference type="Pfam" id="PF13828">
    <property type="entry name" value="DUF4190"/>
    <property type="match status" value="1"/>
</dbReference>
<proteinExistence type="predicted"/>
<accession>A0A934S9V4</accession>
<evidence type="ECO:0000313" key="5">
    <source>
        <dbReference type="Proteomes" id="UP000603141"/>
    </source>
</evidence>
<keyword evidence="1" id="KW-0812">Transmembrane</keyword>
<sequence>MAQKEISPLAIAALAFSCLGALASAPYAILGVVCGFVAKSQAQKGKCSGGALAQSGIVVGFAVLAICLVKWLLDPPPLRWCITHKVGKYGPALRIIDWVGCCMDFISYVRIAPGFPEESLWVLSALPY</sequence>
<dbReference type="PROSITE" id="PS51257">
    <property type="entry name" value="PROKAR_LIPOPROTEIN"/>
    <property type="match status" value="1"/>
</dbReference>
<keyword evidence="1" id="KW-1133">Transmembrane helix</keyword>
<comment type="caution">
    <text evidence="4">The sequence shown here is derived from an EMBL/GenBank/DDBJ whole genome shotgun (WGS) entry which is preliminary data.</text>
</comment>
<organism evidence="4 5">
    <name type="scientific">Luteolibacter pohnpeiensis</name>
    <dbReference type="NCBI Taxonomy" id="454153"/>
    <lineage>
        <taxon>Bacteria</taxon>
        <taxon>Pseudomonadati</taxon>
        <taxon>Verrucomicrobiota</taxon>
        <taxon>Verrucomicrobiia</taxon>
        <taxon>Verrucomicrobiales</taxon>
        <taxon>Verrucomicrobiaceae</taxon>
        <taxon>Luteolibacter</taxon>
    </lineage>
</organism>
<evidence type="ECO:0000256" key="2">
    <source>
        <dbReference type="SAM" id="SignalP"/>
    </source>
</evidence>